<protein>
    <submittedName>
        <fullName evidence="4">Glutathione S-transferase omega-1</fullName>
    </submittedName>
</protein>
<evidence type="ECO:0000256" key="1">
    <source>
        <dbReference type="ARBA" id="ARBA00023002"/>
    </source>
</evidence>
<evidence type="ECO:0000259" key="2">
    <source>
        <dbReference type="PROSITE" id="PS50404"/>
    </source>
</evidence>
<dbReference type="EMBL" id="LSSL01003365">
    <property type="protein sequence ID" value="OLY80566.1"/>
    <property type="molecule type" value="Genomic_DNA"/>
</dbReference>
<feature type="domain" description="GST C-terminal" evidence="3">
    <location>
        <begin position="91"/>
        <end position="223"/>
    </location>
</feature>
<dbReference type="GO" id="GO:0045174">
    <property type="term" value="F:glutathione dehydrogenase (ascorbate) activity"/>
    <property type="evidence" value="ECO:0007669"/>
    <property type="project" value="UniProtKB-ARBA"/>
</dbReference>
<dbReference type="AlphaFoldDB" id="A0A1R0GUI7"/>
<dbReference type="OrthoDB" id="202840at2759"/>
<dbReference type="SUPFAM" id="SSF47616">
    <property type="entry name" value="GST C-terminal domain-like"/>
    <property type="match status" value="1"/>
</dbReference>
<dbReference type="InterPro" id="IPR041695">
    <property type="entry name" value="GST_C_5"/>
</dbReference>
<dbReference type="Gene3D" id="3.40.30.10">
    <property type="entry name" value="Glutaredoxin"/>
    <property type="match status" value="1"/>
</dbReference>
<evidence type="ECO:0000313" key="5">
    <source>
        <dbReference type="Proteomes" id="UP000187455"/>
    </source>
</evidence>
<dbReference type="InterPro" id="IPR036249">
    <property type="entry name" value="Thioredoxin-like_sf"/>
</dbReference>
<dbReference type="FunFam" id="3.40.30.10:FF:000123">
    <property type="entry name" value="Glutathione transferase o1"/>
    <property type="match status" value="1"/>
</dbReference>
<accession>A0A1R0GUI7</accession>
<dbReference type="PROSITE" id="PS50405">
    <property type="entry name" value="GST_CTER"/>
    <property type="match status" value="1"/>
</dbReference>
<keyword evidence="4" id="KW-0808">Transferase</keyword>
<dbReference type="PANTHER" id="PTHR43968">
    <property type="match status" value="1"/>
</dbReference>
<dbReference type="InterPro" id="IPR036282">
    <property type="entry name" value="Glutathione-S-Trfase_C_sf"/>
</dbReference>
<dbReference type="InterPro" id="IPR004045">
    <property type="entry name" value="Glutathione_S-Trfase_N"/>
</dbReference>
<dbReference type="CDD" id="cd00299">
    <property type="entry name" value="GST_C_family"/>
    <property type="match status" value="1"/>
</dbReference>
<reference evidence="4 5" key="1">
    <citation type="journal article" date="2016" name="Mol. Biol. Evol.">
        <title>Genome-Wide Survey of Gut Fungi (Harpellales) Reveals the First Horizontally Transferred Ubiquitin Gene from a Mosquito Host.</title>
        <authorList>
            <person name="Wang Y."/>
            <person name="White M.M."/>
            <person name="Kvist S."/>
            <person name="Moncalvo J.M."/>
        </authorList>
    </citation>
    <scope>NUCLEOTIDE SEQUENCE [LARGE SCALE GENOMIC DNA]</scope>
    <source>
        <strain evidence="4 5">ALG-7-W6</strain>
    </source>
</reference>
<dbReference type="Pfam" id="PF16865">
    <property type="entry name" value="GST_C_5"/>
    <property type="match status" value="1"/>
</dbReference>
<dbReference type="Pfam" id="PF13417">
    <property type="entry name" value="GST_N_3"/>
    <property type="match status" value="1"/>
</dbReference>
<dbReference type="InterPro" id="IPR010987">
    <property type="entry name" value="Glutathione-S-Trfase_C-like"/>
</dbReference>
<dbReference type="PANTHER" id="PTHR43968:SF6">
    <property type="entry name" value="GLUTATHIONE S-TRANSFERASE OMEGA"/>
    <property type="match status" value="1"/>
</dbReference>
<dbReference type="PRINTS" id="PR01625">
    <property type="entry name" value="GSTRNSFRASEO"/>
</dbReference>
<evidence type="ECO:0000313" key="4">
    <source>
        <dbReference type="EMBL" id="OLY80566.1"/>
    </source>
</evidence>
<dbReference type="InterPro" id="IPR050983">
    <property type="entry name" value="GST_Omega/HSP26"/>
</dbReference>
<proteinExistence type="predicted"/>
<keyword evidence="5" id="KW-1185">Reference proteome</keyword>
<comment type="caution">
    <text evidence="4">The sequence shown here is derived from an EMBL/GenBank/DDBJ whole genome shotgun (WGS) entry which is preliminary data.</text>
</comment>
<dbReference type="InterPro" id="IPR040079">
    <property type="entry name" value="Glutathione_S-Trfase"/>
</dbReference>
<dbReference type="STRING" id="133383.A0A1R0GUI7"/>
<evidence type="ECO:0000259" key="3">
    <source>
        <dbReference type="PROSITE" id="PS50405"/>
    </source>
</evidence>
<gene>
    <name evidence="4" type="ORF">AYI68_g5339</name>
</gene>
<dbReference type="GO" id="GO:0005737">
    <property type="term" value="C:cytoplasm"/>
    <property type="evidence" value="ECO:0007669"/>
    <property type="project" value="InterPro"/>
</dbReference>
<name>A0A1R0GUI7_9FUNG</name>
<feature type="domain" description="GST N-terminal" evidence="2">
    <location>
        <begin position="7"/>
        <end position="86"/>
    </location>
</feature>
<dbReference type="PROSITE" id="PS50404">
    <property type="entry name" value="GST_NTER"/>
    <property type="match status" value="1"/>
</dbReference>
<dbReference type="InterPro" id="IPR005442">
    <property type="entry name" value="GST_omega"/>
</dbReference>
<sequence length="225" mass="26173">MYPYSETKISLYNSKICPYAQRVAIALEEAKISHENFEIDLSNKPEWFEEVNPASKVPTMRLPTGEIIVESFLMIEYIAEQYPESKLMPESPLDKYKVRFFVEYFGTKVIPLMFKLIHAYKDETVKAEAYSEIVEELRVVNKKLLENSDTGPFFFGKDFTIADIATITFVERLEMALEITNLEIKSVSGLERYNVWKSTIMAKPSYISSLATREELMESYKKFMK</sequence>
<dbReference type="Proteomes" id="UP000187455">
    <property type="component" value="Unassembled WGS sequence"/>
</dbReference>
<organism evidence="4 5">
    <name type="scientific">Smittium mucronatum</name>
    <dbReference type="NCBI Taxonomy" id="133383"/>
    <lineage>
        <taxon>Eukaryota</taxon>
        <taxon>Fungi</taxon>
        <taxon>Fungi incertae sedis</taxon>
        <taxon>Zoopagomycota</taxon>
        <taxon>Kickxellomycotina</taxon>
        <taxon>Harpellomycetes</taxon>
        <taxon>Harpellales</taxon>
        <taxon>Legeriomycetaceae</taxon>
        <taxon>Smittium</taxon>
    </lineage>
</organism>
<dbReference type="Gene3D" id="1.20.1050.10">
    <property type="match status" value="1"/>
</dbReference>
<keyword evidence="1" id="KW-0560">Oxidoreductase</keyword>
<dbReference type="SUPFAM" id="SSF52833">
    <property type="entry name" value="Thioredoxin-like"/>
    <property type="match status" value="1"/>
</dbReference>
<dbReference type="GO" id="GO:0004364">
    <property type="term" value="F:glutathione transferase activity"/>
    <property type="evidence" value="ECO:0007669"/>
    <property type="project" value="InterPro"/>
</dbReference>
<dbReference type="SFLD" id="SFLDS00019">
    <property type="entry name" value="Glutathione_Transferase_(cytos"/>
    <property type="match status" value="1"/>
</dbReference>
<dbReference type="SFLD" id="SFLDG00358">
    <property type="entry name" value="Main_(cytGST)"/>
    <property type="match status" value="1"/>
</dbReference>